<protein>
    <submittedName>
        <fullName evidence="2">Uncharacterized protein</fullName>
    </submittedName>
</protein>
<evidence type="ECO:0000313" key="2">
    <source>
        <dbReference type="EMBL" id="KUJ23415.1"/>
    </source>
</evidence>
<gene>
    <name evidence="2" type="ORF">LY89DRAFT_663853</name>
</gene>
<proteinExistence type="predicted"/>
<feature type="compositionally biased region" description="Acidic residues" evidence="1">
    <location>
        <begin position="250"/>
        <end position="264"/>
    </location>
</feature>
<dbReference type="KEGG" id="psco:LY89DRAFT_663853"/>
<dbReference type="AlphaFoldDB" id="A0A194XSY3"/>
<evidence type="ECO:0000256" key="1">
    <source>
        <dbReference type="SAM" id="MobiDB-lite"/>
    </source>
</evidence>
<reference evidence="2 3" key="1">
    <citation type="submission" date="2015-10" db="EMBL/GenBank/DDBJ databases">
        <title>Full genome of DAOMC 229536 Phialocephala scopiformis, a fungal endophyte of spruce producing the potent anti-insectan compound rugulosin.</title>
        <authorList>
            <consortium name="DOE Joint Genome Institute"/>
            <person name="Walker A.K."/>
            <person name="Frasz S.L."/>
            <person name="Seifert K.A."/>
            <person name="Miller J.D."/>
            <person name="Mondo S.J."/>
            <person name="Labutti K."/>
            <person name="Lipzen A."/>
            <person name="Dockter R."/>
            <person name="Kennedy M."/>
            <person name="Grigoriev I.V."/>
            <person name="Spatafora J.W."/>
        </authorList>
    </citation>
    <scope>NUCLEOTIDE SEQUENCE [LARGE SCALE GENOMIC DNA]</scope>
    <source>
        <strain evidence="2 3">CBS 120377</strain>
    </source>
</reference>
<feature type="compositionally biased region" description="Basic and acidic residues" evidence="1">
    <location>
        <begin position="179"/>
        <end position="189"/>
    </location>
</feature>
<dbReference type="EMBL" id="KQ947405">
    <property type="protein sequence ID" value="KUJ23415.1"/>
    <property type="molecule type" value="Genomic_DNA"/>
</dbReference>
<organism evidence="2 3">
    <name type="scientific">Mollisia scopiformis</name>
    <name type="common">Conifer needle endophyte fungus</name>
    <name type="synonym">Phialocephala scopiformis</name>
    <dbReference type="NCBI Taxonomy" id="149040"/>
    <lineage>
        <taxon>Eukaryota</taxon>
        <taxon>Fungi</taxon>
        <taxon>Dikarya</taxon>
        <taxon>Ascomycota</taxon>
        <taxon>Pezizomycotina</taxon>
        <taxon>Leotiomycetes</taxon>
        <taxon>Helotiales</taxon>
        <taxon>Mollisiaceae</taxon>
        <taxon>Mollisia</taxon>
    </lineage>
</organism>
<dbReference type="RefSeq" id="XP_018077770.1">
    <property type="nucleotide sequence ID" value="XM_018212730.1"/>
</dbReference>
<feature type="region of interest" description="Disordered" evidence="1">
    <location>
        <begin position="133"/>
        <end position="195"/>
    </location>
</feature>
<dbReference type="Proteomes" id="UP000070700">
    <property type="component" value="Unassembled WGS sequence"/>
</dbReference>
<evidence type="ECO:0000313" key="3">
    <source>
        <dbReference type="Proteomes" id="UP000070700"/>
    </source>
</evidence>
<dbReference type="GeneID" id="28822456"/>
<dbReference type="InParanoid" id="A0A194XSY3"/>
<keyword evidence="3" id="KW-1185">Reference proteome</keyword>
<name>A0A194XSY3_MOLSC</name>
<accession>A0A194XSY3</accession>
<feature type="compositionally biased region" description="Pro residues" evidence="1">
    <location>
        <begin position="164"/>
        <end position="174"/>
    </location>
</feature>
<feature type="region of interest" description="Disordered" evidence="1">
    <location>
        <begin position="234"/>
        <end position="264"/>
    </location>
</feature>
<sequence length="264" mass="29838">MQLSFQAAVEINHWQRHRFTNSGSNQLLLLITSYHSLLVLWLQVVEAKNRTSVPTIRFRGSLRRSEIHAHLATNLPDDGEDAVRPITEYLENTNRVIIYQTTRHHLSESGPTKPASFTVSTYTISIRLILATNQLQHPDRGGKPRTRNTLPGSDPNRGRARTPSPSPPPPPPPIVRGRTGRDKERENRNQRRHRALEKLRVTDEYKAADDKKKKELEELEKSCADLDHALAKGNRTRERNAAAAAAAAGEENDDEEDDGEDDEE</sequence>